<keyword evidence="1" id="KW-0812">Transmembrane</keyword>
<evidence type="ECO:0000313" key="2">
    <source>
        <dbReference type="EMBL" id="GAH81807.1"/>
    </source>
</evidence>
<feature type="transmembrane region" description="Helical" evidence="1">
    <location>
        <begin position="5"/>
        <end position="38"/>
    </location>
</feature>
<reference evidence="2" key="1">
    <citation type="journal article" date="2014" name="Front. Microbiol.">
        <title>High frequency of phylogenetically diverse reductive dehalogenase-homologous genes in deep subseafloor sedimentary metagenomes.</title>
        <authorList>
            <person name="Kawai M."/>
            <person name="Futagami T."/>
            <person name="Toyoda A."/>
            <person name="Takaki Y."/>
            <person name="Nishi S."/>
            <person name="Hori S."/>
            <person name="Arai W."/>
            <person name="Tsubouchi T."/>
            <person name="Morono Y."/>
            <person name="Uchiyama I."/>
            <person name="Ito T."/>
            <person name="Fujiyama A."/>
            <person name="Inagaki F."/>
            <person name="Takami H."/>
        </authorList>
    </citation>
    <scope>NUCLEOTIDE SEQUENCE</scope>
    <source>
        <strain evidence="2">Expedition CK06-06</strain>
    </source>
</reference>
<dbReference type="AlphaFoldDB" id="X1IJB7"/>
<keyword evidence="1" id="KW-0472">Membrane</keyword>
<gene>
    <name evidence="2" type="ORF">S03H2_59380</name>
</gene>
<sequence>MILDILFIVVWGLIVFTVLGIIFKLIPILLLSLFILFIHEISGIPLGVVTGIGIAMMIFYLINAEIEKAKKSMDDFR</sequence>
<organism evidence="2">
    <name type="scientific">marine sediment metagenome</name>
    <dbReference type="NCBI Taxonomy" id="412755"/>
    <lineage>
        <taxon>unclassified sequences</taxon>
        <taxon>metagenomes</taxon>
        <taxon>ecological metagenomes</taxon>
    </lineage>
</organism>
<comment type="caution">
    <text evidence="2">The sequence shown here is derived from an EMBL/GenBank/DDBJ whole genome shotgun (WGS) entry which is preliminary data.</text>
</comment>
<evidence type="ECO:0000256" key="1">
    <source>
        <dbReference type="SAM" id="Phobius"/>
    </source>
</evidence>
<protein>
    <submittedName>
        <fullName evidence="2">Uncharacterized protein</fullName>
    </submittedName>
</protein>
<name>X1IJB7_9ZZZZ</name>
<accession>X1IJB7</accession>
<proteinExistence type="predicted"/>
<keyword evidence="1" id="KW-1133">Transmembrane helix</keyword>
<feature type="transmembrane region" description="Helical" evidence="1">
    <location>
        <begin position="44"/>
        <end position="63"/>
    </location>
</feature>
<dbReference type="EMBL" id="BARU01038181">
    <property type="protein sequence ID" value="GAH81807.1"/>
    <property type="molecule type" value="Genomic_DNA"/>
</dbReference>